<dbReference type="AlphaFoldDB" id="A0A7K0DXJ8"/>
<evidence type="ECO:0000313" key="3">
    <source>
        <dbReference type="EMBL" id="MQY30052.1"/>
    </source>
</evidence>
<name>A0A7K0DXJ8_9NOCA</name>
<comment type="caution">
    <text evidence="3">The sequence shown here is derived from an EMBL/GenBank/DDBJ whole genome shotgun (WGS) entry which is preliminary data.</text>
</comment>
<feature type="transmembrane region" description="Helical" evidence="2">
    <location>
        <begin position="44"/>
        <end position="67"/>
    </location>
</feature>
<gene>
    <name evidence="3" type="ORF">NRB56_56490</name>
</gene>
<reference evidence="3 4" key="1">
    <citation type="submission" date="2019-10" db="EMBL/GenBank/DDBJ databases">
        <title>Nocardia macrotermitis sp. nov. and Nocardia aurantia sp. nov., isolated from the gut of fungus growing-termite Macrotermes natalensis.</title>
        <authorList>
            <person name="Benndorf R."/>
            <person name="Schwitalla J."/>
            <person name="Martin K."/>
            <person name="De Beer W."/>
            <person name="Kaster A.-K."/>
            <person name="Vollmers J."/>
            <person name="Poulsen M."/>
            <person name="Beemelmanns C."/>
        </authorList>
    </citation>
    <scope>NUCLEOTIDE SEQUENCE [LARGE SCALE GENOMIC DNA]</scope>
    <source>
        <strain evidence="3 4">RB56</strain>
    </source>
</reference>
<keyword evidence="2" id="KW-0472">Membrane</keyword>
<evidence type="ECO:0000256" key="2">
    <source>
        <dbReference type="SAM" id="Phobius"/>
    </source>
</evidence>
<protein>
    <submittedName>
        <fullName evidence="3">Uncharacterized protein</fullName>
    </submittedName>
</protein>
<dbReference type="Proteomes" id="UP000431401">
    <property type="component" value="Unassembled WGS sequence"/>
</dbReference>
<feature type="region of interest" description="Disordered" evidence="1">
    <location>
        <begin position="129"/>
        <end position="166"/>
    </location>
</feature>
<evidence type="ECO:0000313" key="4">
    <source>
        <dbReference type="Proteomes" id="UP000431401"/>
    </source>
</evidence>
<dbReference type="EMBL" id="WEGI01000012">
    <property type="protein sequence ID" value="MQY30052.1"/>
    <property type="molecule type" value="Genomic_DNA"/>
</dbReference>
<accession>A0A7K0DXJ8</accession>
<keyword evidence="2" id="KW-0812">Transmembrane</keyword>
<sequence length="196" mass="20899">MYRHATGEVPAPEPRVARIPYLRDRRHLPGHGDRRRSMRVPPRTWRATELLASAVFAVLTLTVAAGACTASGGSPPATVATGPAEPQFQFTATATPMGGLAGATAVIVFVLIVAAAAIGLIFYRPGSASYHRPRTPETPQRPRRGGAAGTRPRRSRESMATGDYSSSAPGAVFAICIRNSTLLLDFFRRSISRSMA</sequence>
<organism evidence="3 4">
    <name type="scientific">Nocardia aurantia</name>
    <dbReference type="NCBI Taxonomy" id="2585199"/>
    <lineage>
        <taxon>Bacteria</taxon>
        <taxon>Bacillati</taxon>
        <taxon>Actinomycetota</taxon>
        <taxon>Actinomycetes</taxon>
        <taxon>Mycobacteriales</taxon>
        <taxon>Nocardiaceae</taxon>
        <taxon>Nocardia</taxon>
    </lineage>
</organism>
<evidence type="ECO:0000256" key="1">
    <source>
        <dbReference type="SAM" id="MobiDB-lite"/>
    </source>
</evidence>
<keyword evidence="2" id="KW-1133">Transmembrane helix</keyword>
<proteinExistence type="predicted"/>
<keyword evidence="4" id="KW-1185">Reference proteome</keyword>
<feature type="transmembrane region" description="Helical" evidence="2">
    <location>
        <begin position="100"/>
        <end position="123"/>
    </location>
</feature>